<evidence type="ECO:0000256" key="5">
    <source>
        <dbReference type="ARBA" id="ARBA00022927"/>
    </source>
</evidence>
<proteinExistence type="inferred from homology"/>
<dbReference type="Proteomes" id="UP000886653">
    <property type="component" value="Unassembled WGS sequence"/>
</dbReference>
<feature type="transmembrane region" description="Helical" evidence="11">
    <location>
        <begin position="311"/>
        <end position="328"/>
    </location>
</feature>
<dbReference type="GO" id="GO:0031201">
    <property type="term" value="C:SNARE complex"/>
    <property type="evidence" value="ECO:0007669"/>
    <property type="project" value="TreeGrafter"/>
</dbReference>
<dbReference type="PROSITE" id="PS00914">
    <property type="entry name" value="SYNTAXIN"/>
    <property type="match status" value="1"/>
</dbReference>
<accession>A0A9P6NWL2</accession>
<dbReference type="SUPFAM" id="SSF47661">
    <property type="entry name" value="t-snare proteins"/>
    <property type="match status" value="1"/>
</dbReference>
<dbReference type="Pfam" id="PF05739">
    <property type="entry name" value="SNARE"/>
    <property type="match status" value="1"/>
</dbReference>
<dbReference type="PANTHER" id="PTHR19957:SF83">
    <property type="entry name" value="SYNTAXIN-16"/>
    <property type="match status" value="1"/>
</dbReference>
<evidence type="ECO:0000256" key="2">
    <source>
        <dbReference type="ARBA" id="ARBA00009063"/>
    </source>
</evidence>
<keyword evidence="14" id="KW-1185">Reference proteome</keyword>
<dbReference type="GO" id="GO:0000149">
    <property type="term" value="F:SNARE binding"/>
    <property type="evidence" value="ECO:0007669"/>
    <property type="project" value="TreeGrafter"/>
</dbReference>
<evidence type="ECO:0000256" key="10">
    <source>
        <dbReference type="SAM" id="MobiDB-lite"/>
    </source>
</evidence>
<evidence type="ECO:0000313" key="14">
    <source>
        <dbReference type="Proteomes" id="UP000886653"/>
    </source>
</evidence>
<evidence type="ECO:0000256" key="7">
    <source>
        <dbReference type="ARBA" id="ARBA00023034"/>
    </source>
</evidence>
<sequence>MNSLQHQTQHSALTRSRTLLFLSFRDTRPSSTSTYPPNYSSNEYQQPLLNSNSTTIDINSEEESSALPPKWADYSDEVENLIEQIKPKMVQLEKLTAKHVLPTFTDRSAEEREIDKLTNDITRQFRSCQAQIRKIADCGREIETELNQQKTRKFSERDLRMVKNVQIALATKVQNLSGLFQKRQRTYLTQLKGFQGYSTTNNHFVIEDDPPPSRSTFHNSDQQQQQQQQQTYKSANEDLIHQRDREIEGIAQSIAELADMFKDLGNLVLDQGTLLDRIDYNVEQMATDVRGAVDELKVATKYQARSGKCRLIFLLILLIFAAILILIFKPRHQPTQPSLSTSTTSTRRSTAMLDRRWKVRGRRKALQ</sequence>
<evidence type="ECO:0000259" key="12">
    <source>
        <dbReference type="PROSITE" id="PS50192"/>
    </source>
</evidence>
<dbReference type="GO" id="GO:0006886">
    <property type="term" value="P:intracellular protein transport"/>
    <property type="evidence" value="ECO:0007669"/>
    <property type="project" value="InterPro"/>
</dbReference>
<keyword evidence="5" id="KW-0653">Protein transport</keyword>
<dbReference type="Gene3D" id="1.20.58.70">
    <property type="match status" value="1"/>
</dbReference>
<protein>
    <recommendedName>
        <fullName evidence="12">t-SNARE coiled-coil homology domain-containing protein</fullName>
    </recommendedName>
</protein>
<feature type="region of interest" description="Disordered" evidence="10">
    <location>
        <begin position="27"/>
        <end position="47"/>
    </location>
</feature>
<dbReference type="GO" id="GO:0000139">
    <property type="term" value="C:Golgi membrane"/>
    <property type="evidence" value="ECO:0007669"/>
    <property type="project" value="UniProtKB-SubCell"/>
</dbReference>
<dbReference type="InterPro" id="IPR000727">
    <property type="entry name" value="T_SNARE_dom"/>
</dbReference>
<evidence type="ECO:0000256" key="6">
    <source>
        <dbReference type="ARBA" id="ARBA00022989"/>
    </source>
</evidence>
<name>A0A9P6NWL2_9BASI</name>
<evidence type="ECO:0000256" key="9">
    <source>
        <dbReference type="ARBA" id="ARBA00023136"/>
    </source>
</evidence>
<evidence type="ECO:0000256" key="3">
    <source>
        <dbReference type="ARBA" id="ARBA00022448"/>
    </source>
</evidence>
<comment type="similarity">
    <text evidence="2">Belongs to the syntaxin family.</text>
</comment>
<organism evidence="13 14">
    <name type="scientific">Cronartium quercuum f. sp. fusiforme G11</name>
    <dbReference type="NCBI Taxonomy" id="708437"/>
    <lineage>
        <taxon>Eukaryota</taxon>
        <taxon>Fungi</taxon>
        <taxon>Dikarya</taxon>
        <taxon>Basidiomycota</taxon>
        <taxon>Pucciniomycotina</taxon>
        <taxon>Pucciniomycetes</taxon>
        <taxon>Pucciniales</taxon>
        <taxon>Coleosporiaceae</taxon>
        <taxon>Cronartium</taxon>
    </lineage>
</organism>
<keyword evidence="3" id="KW-0813">Transport</keyword>
<evidence type="ECO:0000256" key="8">
    <source>
        <dbReference type="ARBA" id="ARBA00023054"/>
    </source>
</evidence>
<evidence type="ECO:0000313" key="13">
    <source>
        <dbReference type="EMBL" id="KAG0150841.1"/>
    </source>
</evidence>
<dbReference type="AlphaFoldDB" id="A0A9P6NWL2"/>
<keyword evidence="9 11" id="KW-0472">Membrane</keyword>
<dbReference type="OrthoDB" id="10251371at2759"/>
<dbReference type="GO" id="GO:0005484">
    <property type="term" value="F:SNAP receptor activity"/>
    <property type="evidence" value="ECO:0007669"/>
    <property type="project" value="InterPro"/>
</dbReference>
<dbReference type="CDD" id="cd15845">
    <property type="entry name" value="SNARE_syntaxin16"/>
    <property type="match status" value="1"/>
</dbReference>
<dbReference type="InterPro" id="IPR006012">
    <property type="entry name" value="Syntaxin/epimorphin_CS"/>
</dbReference>
<evidence type="ECO:0000256" key="1">
    <source>
        <dbReference type="ARBA" id="ARBA00004409"/>
    </source>
</evidence>
<feature type="compositionally biased region" description="Low complexity" evidence="10">
    <location>
        <begin position="29"/>
        <end position="42"/>
    </location>
</feature>
<keyword evidence="8" id="KW-0175">Coiled coil</keyword>
<comment type="subcellular location">
    <subcellularLocation>
        <location evidence="1">Golgi apparatus membrane</location>
        <topology evidence="1">Single-pass type IV membrane protein</topology>
    </subcellularLocation>
</comment>
<feature type="domain" description="T-SNARE coiled-coil homology" evidence="12">
    <location>
        <begin position="237"/>
        <end position="299"/>
    </location>
</feature>
<reference evidence="13" key="1">
    <citation type="submission" date="2013-11" db="EMBL/GenBank/DDBJ databases">
        <title>Genome sequence of the fusiform rust pathogen reveals effectors for host alternation and coevolution with pine.</title>
        <authorList>
            <consortium name="DOE Joint Genome Institute"/>
            <person name="Smith K."/>
            <person name="Pendleton A."/>
            <person name="Kubisiak T."/>
            <person name="Anderson C."/>
            <person name="Salamov A."/>
            <person name="Aerts A."/>
            <person name="Riley R."/>
            <person name="Clum A."/>
            <person name="Lindquist E."/>
            <person name="Ence D."/>
            <person name="Campbell M."/>
            <person name="Kronenberg Z."/>
            <person name="Feau N."/>
            <person name="Dhillon B."/>
            <person name="Hamelin R."/>
            <person name="Burleigh J."/>
            <person name="Smith J."/>
            <person name="Yandell M."/>
            <person name="Nelson C."/>
            <person name="Grigoriev I."/>
            <person name="Davis J."/>
        </authorList>
    </citation>
    <scope>NUCLEOTIDE SEQUENCE</scope>
    <source>
        <strain evidence="13">G11</strain>
    </source>
</reference>
<dbReference type="GO" id="GO:0006906">
    <property type="term" value="P:vesicle fusion"/>
    <property type="evidence" value="ECO:0007669"/>
    <property type="project" value="TreeGrafter"/>
</dbReference>
<dbReference type="GO" id="GO:0048278">
    <property type="term" value="P:vesicle docking"/>
    <property type="evidence" value="ECO:0007669"/>
    <property type="project" value="TreeGrafter"/>
</dbReference>
<dbReference type="PROSITE" id="PS50192">
    <property type="entry name" value="T_SNARE"/>
    <property type="match status" value="1"/>
</dbReference>
<keyword evidence="7" id="KW-0333">Golgi apparatus</keyword>
<dbReference type="EMBL" id="MU167216">
    <property type="protein sequence ID" value="KAG0150841.1"/>
    <property type="molecule type" value="Genomic_DNA"/>
</dbReference>
<dbReference type="PANTHER" id="PTHR19957">
    <property type="entry name" value="SYNTAXIN"/>
    <property type="match status" value="1"/>
</dbReference>
<feature type="region of interest" description="Disordered" evidence="10">
    <location>
        <begin position="201"/>
        <end position="234"/>
    </location>
</feature>
<evidence type="ECO:0000256" key="4">
    <source>
        <dbReference type="ARBA" id="ARBA00022692"/>
    </source>
</evidence>
<evidence type="ECO:0000256" key="11">
    <source>
        <dbReference type="SAM" id="Phobius"/>
    </source>
</evidence>
<keyword evidence="6 11" id="KW-1133">Transmembrane helix</keyword>
<comment type="caution">
    <text evidence="13">The sequence shown here is derived from an EMBL/GenBank/DDBJ whole genome shotgun (WGS) entry which is preliminary data.</text>
</comment>
<dbReference type="InterPro" id="IPR010989">
    <property type="entry name" value="SNARE"/>
</dbReference>
<gene>
    <name evidence="13" type="ORF">CROQUDRAFT_668204</name>
</gene>
<keyword evidence="4 11" id="KW-0812">Transmembrane</keyword>
<dbReference type="InterPro" id="IPR045242">
    <property type="entry name" value="Syntaxin"/>
</dbReference>
<dbReference type="SMART" id="SM00397">
    <property type="entry name" value="t_SNARE"/>
    <property type="match status" value="1"/>
</dbReference>